<proteinExistence type="predicted"/>
<evidence type="ECO:0000313" key="1">
    <source>
        <dbReference type="EMBL" id="BCB83976.1"/>
    </source>
</evidence>
<dbReference type="RefSeq" id="WP_232074579.1">
    <property type="nucleotide sequence ID" value="NZ_AP022871.1"/>
</dbReference>
<gene>
    <name evidence="1" type="ORF">Psuf_012890</name>
</gene>
<reference evidence="1 2" key="1">
    <citation type="submission" date="2020-03" db="EMBL/GenBank/DDBJ databases">
        <title>Whole genome shotgun sequence of Phytohabitans suffuscus NBRC 105367.</title>
        <authorList>
            <person name="Komaki H."/>
            <person name="Tamura T."/>
        </authorList>
    </citation>
    <scope>NUCLEOTIDE SEQUENCE [LARGE SCALE GENOMIC DNA]</scope>
    <source>
        <strain evidence="1 2">NBRC 105367</strain>
    </source>
</reference>
<reference evidence="1 2" key="2">
    <citation type="submission" date="2020-03" db="EMBL/GenBank/DDBJ databases">
        <authorList>
            <person name="Ichikawa N."/>
            <person name="Kimura A."/>
            <person name="Kitahashi Y."/>
            <person name="Uohara A."/>
        </authorList>
    </citation>
    <scope>NUCLEOTIDE SEQUENCE [LARGE SCALE GENOMIC DNA]</scope>
    <source>
        <strain evidence="1 2">NBRC 105367</strain>
    </source>
</reference>
<dbReference type="Proteomes" id="UP000503011">
    <property type="component" value="Chromosome"/>
</dbReference>
<dbReference type="AlphaFoldDB" id="A0A6F8YCZ8"/>
<dbReference type="EMBL" id="AP022871">
    <property type="protein sequence ID" value="BCB83976.1"/>
    <property type="molecule type" value="Genomic_DNA"/>
</dbReference>
<sequence length="82" mass="8666">MLIDCDTCAVRGAACGGCMLSALLDSPAQPGDLTGDERRAIETFARAGFEVEIISEPARPRCASCPADAGAATSRDHYYRRS</sequence>
<organism evidence="1 2">
    <name type="scientific">Phytohabitans suffuscus</name>
    <dbReference type="NCBI Taxonomy" id="624315"/>
    <lineage>
        <taxon>Bacteria</taxon>
        <taxon>Bacillati</taxon>
        <taxon>Actinomycetota</taxon>
        <taxon>Actinomycetes</taxon>
        <taxon>Micromonosporales</taxon>
        <taxon>Micromonosporaceae</taxon>
    </lineage>
</organism>
<accession>A0A6F8YCZ8</accession>
<dbReference type="KEGG" id="psuu:Psuf_012890"/>
<protein>
    <submittedName>
        <fullName evidence="1">Uncharacterized protein</fullName>
    </submittedName>
</protein>
<name>A0A6F8YCZ8_9ACTN</name>
<keyword evidence="2" id="KW-1185">Reference proteome</keyword>
<evidence type="ECO:0000313" key="2">
    <source>
        <dbReference type="Proteomes" id="UP000503011"/>
    </source>
</evidence>